<evidence type="ECO:0000256" key="1">
    <source>
        <dbReference type="SAM" id="SignalP"/>
    </source>
</evidence>
<dbReference type="Proteomes" id="UP000825483">
    <property type="component" value="Unassembled WGS sequence"/>
</dbReference>
<feature type="chain" id="PRO_5040224461" description="DUF4249 domain-containing protein" evidence="1">
    <location>
        <begin position="22"/>
        <end position="341"/>
    </location>
</feature>
<evidence type="ECO:0000313" key="2">
    <source>
        <dbReference type="EMBL" id="GJG60058.1"/>
    </source>
</evidence>
<dbReference type="Pfam" id="PF14054">
    <property type="entry name" value="DUF4249"/>
    <property type="match status" value="1"/>
</dbReference>
<sequence length="341" mass="37773">MKMKKIHIYNILLLMAVVMLASCKDDIRLDGSGNTPELVVYCFPSTADTTFINVSRSLPVSKYTVKYHPTGINDATITYTVNGQPQNVCSRGDGSYYVVARQQPGDKIAVEVSADGLADAGGETTIPDTVALGPASYRTVSIGEEDWNYMESYYQFIADFTDPAASSDYYAARVRMKIGKDTTEFSGIVMDDGTVYGDSIHFHSYTYYPKVYSQSEPLMNPVSNIDDSFGFSSDFYQDLCIFNDASINGQTYRLHLNVLPGETDPETYGYTYSDVKAYRVEVLHLTPELYRFLQSINAVENSDLAQHGLAQIQPTLSNVHGGFGLIAGWNVSRSDFVSLNK</sequence>
<accession>A0A9R1CCE9</accession>
<evidence type="ECO:0008006" key="4">
    <source>
        <dbReference type="Google" id="ProtNLM"/>
    </source>
</evidence>
<name>A0A9R1CCE9_9BACT</name>
<keyword evidence="3" id="KW-1185">Reference proteome</keyword>
<organism evidence="2 3">
    <name type="scientific">Prevotella lacticifex</name>
    <dbReference type="NCBI Taxonomy" id="2854755"/>
    <lineage>
        <taxon>Bacteria</taxon>
        <taxon>Pseudomonadati</taxon>
        <taxon>Bacteroidota</taxon>
        <taxon>Bacteroidia</taxon>
        <taxon>Bacteroidales</taxon>
        <taxon>Prevotellaceae</taxon>
        <taxon>Prevotella</taxon>
    </lineage>
</organism>
<reference evidence="2" key="1">
    <citation type="journal article" date="2022" name="Int. J. Syst. Evol. Microbiol.">
        <title>Prevotella lacticifex sp. nov., isolated from the rumen of cows.</title>
        <authorList>
            <person name="Shinkai T."/>
            <person name="Ikeyama N."/>
            <person name="Kumagai M."/>
            <person name="Ohmori H."/>
            <person name="Sakamoto M."/>
            <person name="Ohkuma M."/>
            <person name="Mitsumori M."/>
        </authorList>
    </citation>
    <scope>NUCLEOTIDE SEQUENCE</scope>
    <source>
        <strain evidence="2">R5076</strain>
    </source>
</reference>
<dbReference type="PROSITE" id="PS51257">
    <property type="entry name" value="PROKAR_LIPOPROTEIN"/>
    <property type="match status" value="1"/>
</dbReference>
<feature type="signal peptide" evidence="1">
    <location>
        <begin position="1"/>
        <end position="21"/>
    </location>
</feature>
<comment type="caution">
    <text evidence="2">The sequence shown here is derived from an EMBL/GenBank/DDBJ whole genome shotgun (WGS) entry which is preliminary data.</text>
</comment>
<dbReference type="InterPro" id="IPR025345">
    <property type="entry name" value="DUF4249"/>
</dbReference>
<dbReference type="AlphaFoldDB" id="A0A9R1CCE9"/>
<dbReference type="EMBL" id="BPUB01000002">
    <property type="protein sequence ID" value="GJG60058.1"/>
    <property type="molecule type" value="Genomic_DNA"/>
</dbReference>
<gene>
    <name evidence="2" type="ORF">PRLR5076_29090</name>
</gene>
<keyword evidence="1" id="KW-0732">Signal</keyword>
<protein>
    <recommendedName>
        <fullName evidence="4">DUF4249 domain-containing protein</fullName>
    </recommendedName>
</protein>
<evidence type="ECO:0000313" key="3">
    <source>
        <dbReference type="Proteomes" id="UP000825483"/>
    </source>
</evidence>
<proteinExistence type="predicted"/>